<keyword evidence="2" id="KW-1185">Reference proteome</keyword>
<dbReference type="KEGG" id="vg:24663910"/>
<proteinExistence type="predicted"/>
<protein>
    <submittedName>
        <fullName evidence="1">Uncharacterized protein</fullName>
    </submittedName>
</protein>
<sequence>MDFSPCVSCASGRKLPSHTPHTLTPVPLSGLACSAEGVRRVTLTPLTPGKT</sequence>
<name>A0A0E3DN57_9CAUD</name>
<gene>
    <name evidence="1" type="ORF">PHL095N00_43</name>
</gene>
<dbReference type="Proteomes" id="UP000033318">
    <property type="component" value="Segment"/>
</dbReference>
<organism evidence="1 2">
    <name type="scientific">Propionibacterium phage PHL095N00</name>
    <dbReference type="NCBI Taxonomy" id="1500814"/>
    <lineage>
        <taxon>Viruses</taxon>
        <taxon>Duplodnaviria</taxon>
        <taxon>Heunggongvirae</taxon>
        <taxon>Uroviricota</taxon>
        <taxon>Caudoviricetes</taxon>
        <taxon>Pahexavirus</taxon>
        <taxon>Pahexavirus PHL095N00</taxon>
    </lineage>
</organism>
<reference evidence="1 2" key="1">
    <citation type="journal article" date="2015" name="ISME J.">
        <title>The diversity and host interactions of Propionibacterium acnes bacteriophages on human skin.</title>
        <authorList>
            <person name="Liu J."/>
            <person name="Yan R."/>
            <person name="Zhong Q."/>
            <person name="Ngo S."/>
            <person name="Bangayan N.J."/>
            <person name="Nguyen L."/>
            <person name="Lui T."/>
            <person name="Liu M."/>
            <person name="Erfe M.C."/>
            <person name="Craft N."/>
            <person name="Tomida S."/>
            <person name="Li H."/>
        </authorList>
    </citation>
    <scope>NUCLEOTIDE SEQUENCE [LARGE SCALE GENOMIC DNA]</scope>
    <source>
        <strain evidence="1">PHL095N00</strain>
    </source>
</reference>
<evidence type="ECO:0000313" key="2">
    <source>
        <dbReference type="Proteomes" id="UP000033318"/>
    </source>
</evidence>
<dbReference type="EMBL" id="KJ578774">
    <property type="protein sequence ID" value="AII29351.1"/>
    <property type="molecule type" value="Genomic_DNA"/>
</dbReference>
<dbReference type="RefSeq" id="YP_009153292.1">
    <property type="nucleotide sequence ID" value="NC_027401.1"/>
</dbReference>
<dbReference type="OrthoDB" id="26524at10239"/>
<evidence type="ECO:0000313" key="1">
    <source>
        <dbReference type="EMBL" id="AII29351.1"/>
    </source>
</evidence>
<dbReference type="GeneID" id="24663910"/>
<accession>A0A0E3DN57</accession>